<dbReference type="RefSeq" id="WP_067551643.1">
    <property type="nucleotide sequence ID" value="NZ_LPXN01000008.1"/>
</dbReference>
<evidence type="ECO:0000256" key="3">
    <source>
        <dbReference type="ARBA" id="ARBA00022801"/>
    </source>
</evidence>
<keyword evidence="2" id="KW-0479">Metal-binding</keyword>
<comment type="similarity">
    <text evidence="5">Belongs to the creatininase superfamily.</text>
</comment>
<evidence type="ECO:0000313" key="6">
    <source>
        <dbReference type="EMBL" id="KZD12669.1"/>
    </source>
</evidence>
<keyword evidence="7" id="KW-1185">Reference proteome</keyword>
<dbReference type="GO" id="GO:0046872">
    <property type="term" value="F:metal ion binding"/>
    <property type="evidence" value="ECO:0007669"/>
    <property type="project" value="UniProtKB-KW"/>
</dbReference>
<evidence type="ECO:0000256" key="2">
    <source>
        <dbReference type="ARBA" id="ARBA00022723"/>
    </source>
</evidence>
<protein>
    <submittedName>
        <fullName evidence="6">Creatininase</fullName>
    </submittedName>
</protein>
<dbReference type="PANTHER" id="PTHR35005:SF1">
    <property type="entry name" value="2-AMINO-5-FORMYLAMINO-6-RIBOSYLAMINOPYRIMIDIN-4(3H)-ONE 5'-MONOPHOSPHATE DEFORMYLASE"/>
    <property type="match status" value="1"/>
</dbReference>
<dbReference type="STRING" id="580166.AUP43_15690"/>
<organism evidence="6 7">
    <name type="scientific">Oceanibaculum pacificum</name>
    <dbReference type="NCBI Taxonomy" id="580166"/>
    <lineage>
        <taxon>Bacteria</taxon>
        <taxon>Pseudomonadati</taxon>
        <taxon>Pseudomonadota</taxon>
        <taxon>Alphaproteobacteria</taxon>
        <taxon>Rhodospirillales</taxon>
        <taxon>Oceanibaculaceae</taxon>
        <taxon>Oceanibaculum</taxon>
    </lineage>
</organism>
<proteinExistence type="inferred from homology"/>
<dbReference type="InterPro" id="IPR003785">
    <property type="entry name" value="Creatininase/forma_Hydrolase"/>
</dbReference>
<evidence type="ECO:0000313" key="7">
    <source>
        <dbReference type="Proteomes" id="UP000076400"/>
    </source>
</evidence>
<comment type="caution">
    <text evidence="6">The sequence shown here is derived from an EMBL/GenBank/DDBJ whole genome shotgun (WGS) entry which is preliminary data.</text>
</comment>
<gene>
    <name evidence="6" type="ORF">AUP43_15690</name>
</gene>
<evidence type="ECO:0000256" key="4">
    <source>
        <dbReference type="ARBA" id="ARBA00022833"/>
    </source>
</evidence>
<dbReference type="Pfam" id="PF02633">
    <property type="entry name" value="Creatininase"/>
    <property type="match status" value="1"/>
</dbReference>
<reference evidence="6" key="1">
    <citation type="submission" date="2015-12" db="EMBL/GenBank/DDBJ databases">
        <title>Genome sequence of Oceanibaculum pacificum MCCC 1A02656.</title>
        <authorList>
            <person name="Lu L."/>
            <person name="Lai Q."/>
            <person name="Shao Z."/>
            <person name="Qian P."/>
        </authorList>
    </citation>
    <scope>NUCLEOTIDE SEQUENCE [LARGE SCALE GENOMIC DNA]</scope>
    <source>
        <strain evidence="6">MCCC 1A02656</strain>
    </source>
</reference>
<accession>A0A154WGP6</accession>
<dbReference type="OrthoDB" id="9801445at2"/>
<dbReference type="SUPFAM" id="SSF102215">
    <property type="entry name" value="Creatininase"/>
    <property type="match status" value="1"/>
</dbReference>
<evidence type="ECO:0000256" key="1">
    <source>
        <dbReference type="ARBA" id="ARBA00001947"/>
    </source>
</evidence>
<sequence length="281" mass="30588">MTHFSSDDPLPSRYWRDLTASEIGALDRDRAILILPLAAIEQHGPHLPLSVDADLNAGILARALERLPASLCALALPMVEVGKSNEHQGFPGTLTLTAGTLIRQVTEIAESAARAGFRKFVLFNSHGGQPQVMDIVAVDLRARLGALAITANWFDFGLPTEIPPELQAEMPEGLFPEEELIHGIHGGAVETSMMLHLEPQKVRLDRLGDFPSRLIDLERTHPLVAKAGFAWMTQDLHYSGAVGNAALADARKGRLIVEHAAARLVELLHEIDTLPADLLKE</sequence>
<dbReference type="AlphaFoldDB" id="A0A154WGP6"/>
<evidence type="ECO:0000256" key="5">
    <source>
        <dbReference type="ARBA" id="ARBA00024029"/>
    </source>
</evidence>
<name>A0A154WGP6_9PROT</name>
<keyword evidence="4" id="KW-0862">Zinc</keyword>
<dbReference type="EMBL" id="LPXN01000008">
    <property type="protein sequence ID" value="KZD12669.1"/>
    <property type="molecule type" value="Genomic_DNA"/>
</dbReference>
<dbReference type="PANTHER" id="PTHR35005">
    <property type="entry name" value="3-DEHYDRO-SCYLLO-INOSOSE HYDROLASE"/>
    <property type="match status" value="1"/>
</dbReference>
<dbReference type="Gene3D" id="3.40.50.10310">
    <property type="entry name" value="Creatininase"/>
    <property type="match status" value="1"/>
</dbReference>
<dbReference type="GO" id="GO:0009231">
    <property type="term" value="P:riboflavin biosynthetic process"/>
    <property type="evidence" value="ECO:0007669"/>
    <property type="project" value="TreeGrafter"/>
</dbReference>
<dbReference type="GO" id="GO:0016811">
    <property type="term" value="F:hydrolase activity, acting on carbon-nitrogen (but not peptide) bonds, in linear amides"/>
    <property type="evidence" value="ECO:0007669"/>
    <property type="project" value="TreeGrafter"/>
</dbReference>
<dbReference type="Proteomes" id="UP000076400">
    <property type="component" value="Unassembled WGS sequence"/>
</dbReference>
<keyword evidence="3" id="KW-0378">Hydrolase</keyword>
<dbReference type="InterPro" id="IPR024087">
    <property type="entry name" value="Creatininase-like_sf"/>
</dbReference>
<comment type="cofactor">
    <cofactor evidence="1">
        <name>Zn(2+)</name>
        <dbReference type="ChEBI" id="CHEBI:29105"/>
    </cofactor>
</comment>